<dbReference type="Proteomes" id="UP000326671">
    <property type="component" value="Unassembled WGS sequence"/>
</dbReference>
<dbReference type="HAMAP" id="MF_01867">
    <property type="entry name" value="BshC"/>
    <property type="match status" value="1"/>
</dbReference>
<keyword evidence="6" id="KW-1185">Reference proteome</keyword>
<dbReference type="NCBIfam" id="TIGR03998">
    <property type="entry name" value="thiol_BshC"/>
    <property type="match status" value="1"/>
</dbReference>
<evidence type="ECO:0000256" key="2">
    <source>
        <dbReference type="HAMAP-Rule" id="MF_01867"/>
    </source>
</evidence>
<comment type="function">
    <text evidence="2">Involved in bacillithiol (BSH) biosynthesis. May catalyze the last step of the pathway, the addition of cysteine to glucosamine malate (GlcN-Mal) to generate BSH.</text>
</comment>
<dbReference type="EC" id="6.-.-.-" evidence="2"/>
<dbReference type="Pfam" id="PF10079">
    <property type="entry name" value="Rossmann-like_BshC"/>
    <property type="match status" value="1"/>
</dbReference>
<proteinExistence type="inferred from homology"/>
<dbReference type="AlphaFoldDB" id="A0A5J5HW90"/>
<feature type="domain" description="Bacillithiol biosynthesis BshC C-terminal coiled-coil" evidence="4">
    <location>
        <begin position="385"/>
        <end position="541"/>
    </location>
</feature>
<reference evidence="5 6" key="1">
    <citation type="submission" date="2019-09" db="EMBL/GenBank/DDBJ databases">
        <title>Whole genome sequences of isolates from the Mars Exploration Rovers.</title>
        <authorList>
            <person name="Seuylemezian A."/>
            <person name="Vaishampayan P."/>
        </authorList>
    </citation>
    <scope>NUCLEOTIDE SEQUENCE [LARGE SCALE GENOMIC DNA]</scope>
    <source>
        <strain evidence="5 6">MER_TA_151</strain>
    </source>
</reference>
<evidence type="ECO:0000313" key="5">
    <source>
        <dbReference type="EMBL" id="KAA9025973.1"/>
    </source>
</evidence>
<dbReference type="EMBL" id="VYKL01000015">
    <property type="protein sequence ID" value="KAA9025973.1"/>
    <property type="molecule type" value="Genomic_DNA"/>
</dbReference>
<comment type="similarity">
    <text evidence="2">Belongs to the BshC family.</text>
</comment>
<protein>
    <recommendedName>
        <fullName evidence="2">Putative cysteine ligase BshC</fullName>
        <ecNumber evidence="2">6.-.-.-</ecNumber>
    </recommendedName>
</protein>
<name>A0A5J5HW90_9BACI</name>
<gene>
    <name evidence="2 5" type="primary">bshC</name>
    <name evidence="5" type="ORF">F4V44_08820</name>
</gene>
<feature type="domain" description="Bacillithiol biosynthesis BshC N-terminal Rossmann-like" evidence="3">
    <location>
        <begin position="1"/>
        <end position="383"/>
    </location>
</feature>
<comment type="caution">
    <text evidence="5">The sequence shown here is derived from an EMBL/GenBank/DDBJ whole genome shotgun (WGS) entry which is preliminary data.</text>
</comment>
<evidence type="ECO:0000259" key="4">
    <source>
        <dbReference type="Pfam" id="PF24850"/>
    </source>
</evidence>
<keyword evidence="1 2" id="KW-0436">Ligase</keyword>
<dbReference type="GO" id="GO:0016874">
    <property type="term" value="F:ligase activity"/>
    <property type="evidence" value="ECO:0007669"/>
    <property type="project" value="UniProtKB-UniRule"/>
</dbReference>
<evidence type="ECO:0000259" key="3">
    <source>
        <dbReference type="Pfam" id="PF10079"/>
    </source>
</evidence>
<organism evidence="5 6">
    <name type="scientific">Niallia endozanthoxylica</name>
    <dbReference type="NCBI Taxonomy" id="2036016"/>
    <lineage>
        <taxon>Bacteria</taxon>
        <taxon>Bacillati</taxon>
        <taxon>Bacillota</taxon>
        <taxon>Bacilli</taxon>
        <taxon>Bacillales</taxon>
        <taxon>Bacillaceae</taxon>
        <taxon>Niallia</taxon>
    </lineage>
</organism>
<dbReference type="OrthoDB" id="9765151at2"/>
<dbReference type="RefSeq" id="WP_150439624.1">
    <property type="nucleotide sequence ID" value="NZ_VYKL01000015.1"/>
</dbReference>
<evidence type="ECO:0000313" key="6">
    <source>
        <dbReference type="Proteomes" id="UP000326671"/>
    </source>
</evidence>
<dbReference type="InterPro" id="IPR011199">
    <property type="entry name" value="Bacillithiol_biosynth_BshC"/>
</dbReference>
<sequence length="541" mass="62231">MEMLNLELPSTNRFATGYLAGAPEIQRFFHYQYQNVSDYKERIIELEKRTFMREALASCIEKYMEGFPTSNKVFESLQKLAQPNSVVVIGGQQAGILTGPLYSIHKIISIIVLARQKEEELGVPVVPIFWIAGEDHDYQEVNHIYMENEGKVQKIVYPEKILERKMVSDISINQDLCLDWVEQIIEILGETDHTNELLAFLRKAVTQSATFVDFFAHMVMELFKDYGLLVIDSGYTGLRFLEKEILISQIKQAASITNHVKEMQAELEKEGFSQSIDISRHAGNIFYYDEKYKERILLEYNPEEKEFIGKNGAITFTIEELLQIASEFPWKLSNNVVTRPLTQELLFPTLAFIAGPGEIAYWAELKKVFESYSIKMPPIVPRLNITLVDRSVETDLDELGLSLETVLITGAEKQKEEYLSSVKDKELDILFHDTKEQLLGSYRLIRERIDSGLYPLLEKNQALLLKQIEFMEGKVDNSLQEKHQVILNKFSRVNNKLRPLNAPQERILNAVSYMNQYGIPFLADLASLSYSFDGKHKVIKI</sequence>
<dbReference type="Pfam" id="PF24850">
    <property type="entry name" value="CC_BshC"/>
    <property type="match status" value="1"/>
</dbReference>
<dbReference type="PIRSF" id="PIRSF012535">
    <property type="entry name" value="UCP012535"/>
    <property type="match status" value="1"/>
</dbReference>
<dbReference type="InterPro" id="IPR055399">
    <property type="entry name" value="CC_BshC"/>
</dbReference>
<accession>A0A5J5HW90</accession>
<dbReference type="InterPro" id="IPR055398">
    <property type="entry name" value="Rossmann-like_BshC"/>
</dbReference>
<evidence type="ECO:0000256" key="1">
    <source>
        <dbReference type="ARBA" id="ARBA00022598"/>
    </source>
</evidence>